<evidence type="ECO:0000313" key="3">
    <source>
        <dbReference type="Proteomes" id="UP000024635"/>
    </source>
</evidence>
<dbReference type="AlphaFoldDB" id="A0A016TYA7"/>
<evidence type="ECO:0000256" key="1">
    <source>
        <dbReference type="SAM" id="SignalP"/>
    </source>
</evidence>
<dbReference type="EMBL" id="JARK01001406">
    <property type="protein sequence ID" value="EYC07552.1"/>
    <property type="molecule type" value="Genomic_DNA"/>
</dbReference>
<sequence>MKCLLVFLLMIVTVDLVSISGGGICKGMNSFLPRKAWAKHECIKACEKIKCKRGFCVKLATGEKRCECLSCVTDFLGFPNPLERFKAYPMTMTTTTTRKPCRRRHSCR</sequence>
<feature type="chain" id="PRO_5001491639" evidence="1">
    <location>
        <begin position="17"/>
        <end position="108"/>
    </location>
</feature>
<evidence type="ECO:0000313" key="2">
    <source>
        <dbReference type="EMBL" id="EYC07552.1"/>
    </source>
</evidence>
<keyword evidence="1" id="KW-0732">Signal</keyword>
<dbReference type="Proteomes" id="UP000024635">
    <property type="component" value="Unassembled WGS sequence"/>
</dbReference>
<feature type="signal peptide" evidence="1">
    <location>
        <begin position="1"/>
        <end position="16"/>
    </location>
</feature>
<keyword evidence="3" id="KW-1185">Reference proteome</keyword>
<accession>A0A016TYA7</accession>
<protein>
    <submittedName>
        <fullName evidence="2">Uncharacterized protein</fullName>
    </submittedName>
</protein>
<organism evidence="2 3">
    <name type="scientific">Ancylostoma ceylanicum</name>
    <dbReference type="NCBI Taxonomy" id="53326"/>
    <lineage>
        <taxon>Eukaryota</taxon>
        <taxon>Metazoa</taxon>
        <taxon>Ecdysozoa</taxon>
        <taxon>Nematoda</taxon>
        <taxon>Chromadorea</taxon>
        <taxon>Rhabditida</taxon>
        <taxon>Rhabditina</taxon>
        <taxon>Rhabditomorpha</taxon>
        <taxon>Strongyloidea</taxon>
        <taxon>Ancylostomatidae</taxon>
        <taxon>Ancylostomatinae</taxon>
        <taxon>Ancylostoma</taxon>
    </lineage>
</organism>
<proteinExistence type="predicted"/>
<name>A0A016TYA7_9BILA</name>
<reference evidence="3" key="1">
    <citation type="journal article" date="2015" name="Nat. Genet.">
        <title>The genome and transcriptome of the zoonotic hookworm Ancylostoma ceylanicum identify infection-specific gene families.</title>
        <authorList>
            <person name="Schwarz E.M."/>
            <person name="Hu Y."/>
            <person name="Antoshechkin I."/>
            <person name="Miller M.M."/>
            <person name="Sternberg P.W."/>
            <person name="Aroian R.V."/>
        </authorList>
    </citation>
    <scope>NUCLEOTIDE SEQUENCE</scope>
    <source>
        <strain evidence="3">HY135</strain>
    </source>
</reference>
<gene>
    <name evidence="2" type="primary">Acey_s0070.g499</name>
    <name evidence="2" type="ORF">Y032_0070g499</name>
</gene>
<comment type="caution">
    <text evidence="2">The sequence shown here is derived from an EMBL/GenBank/DDBJ whole genome shotgun (WGS) entry which is preliminary data.</text>
</comment>